<name>A0A2S6H9S3_9GAMM</name>
<dbReference type="InterPro" id="IPR017853">
    <property type="entry name" value="GH"/>
</dbReference>
<dbReference type="InterPro" id="IPR044901">
    <property type="entry name" value="Trehalose_TreZ_E-set_sf"/>
</dbReference>
<feature type="site" description="Transition state stabilizer" evidence="17">
    <location>
        <position position="404"/>
    </location>
</feature>
<evidence type="ECO:0000256" key="7">
    <source>
        <dbReference type="ARBA" id="ARBA00022801"/>
    </source>
</evidence>
<evidence type="ECO:0000256" key="5">
    <source>
        <dbReference type="ARBA" id="ARBA00015938"/>
    </source>
</evidence>
<sequence length="617" mass="70236">MPTVHRCHPMPFGTHILDDGRVSFRLWAPGADKVELCLQGHAPEISLTMAAEAGGWYGITTGLAGSGFYYQYRIDGRRYVPDPASRYQPQDVEGSSQIIDPDSWQWQDAAWKGRPWEEAVFYELHVGTFTEQGTFAGVKERLDYLVDLGVTAIQLMPVADFPGRHNWGYDGVLPFAPDSRYGTPDELKDLIETAHAKGLMVFNDVVYSHFGPEGNYLHLYAPEFFTDRFHTPWGDAVNFYPEQSHWVRRFFIHNALYWLEEYHFDGLRFDGVHAIFDDSSPDILEELAEAVRLGPGYDRHVYLVLENDNNAARYLRHDPSLPQRYFDAQWNDDMHHALHVLLTGESTGYYRDYSQQPLHQLGRCLTEGFAYQGEVSAYRDGKHRGESCSDLPLTAFVSFLQNHDQVGNRALGERISSLCPPEALRAATAILLLSPSPPLLFMGQEWACSQPFTYFVDFPEALGEKVNEGRLQGFAKLAAFDDVEMRRKIPLPNAIETYQAAKLAWDELELEPHQQWLDYHRELLRIRHRQISPRLKAMPSGSAQYRVLDERAISVQWRLNDGSTLMLAANLGSEPAKVDCHGNGEVLFASDSKVKKNVRQGSLSPWSVIFYLKEAKK</sequence>
<keyword evidence="7 14" id="KW-0378">Hydrolase</keyword>
<dbReference type="CDD" id="cd11325">
    <property type="entry name" value="AmyAc_GTHase"/>
    <property type="match status" value="1"/>
</dbReference>
<dbReference type="PANTHER" id="PTHR43651">
    <property type="entry name" value="1,4-ALPHA-GLUCAN-BRANCHING ENZYME"/>
    <property type="match status" value="1"/>
</dbReference>
<protein>
    <recommendedName>
        <fullName evidence="5 13">Malto-oligosyltrehalose trehalohydrolase</fullName>
        <shortName evidence="14">MTHase</shortName>
        <ecNumber evidence="4 13">3.2.1.141</ecNumber>
    </recommendedName>
    <alternativeName>
        <fullName evidence="11 14">4-alpha-D-((1-&gt;4)-alpha-D-glucano)trehalose trehalohydrolase</fullName>
    </alternativeName>
    <alternativeName>
        <fullName evidence="10 14">Maltooligosyl trehalose trehalohydrolase</fullName>
    </alternativeName>
</protein>
<dbReference type="RefSeq" id="WP_104429852.1">
    <property type="nucleotide sequence ID" value="NZ_PTIZ01000010.1"/>
</dbReference>
<dbReference type="InterPro" id="IPR014756">
    <property type="entry name" value="Ig_E-set"/>
</dbReference>
<dbReference type="SMART" id="SM00642">
    <property type="entry name" value="Aamy"/>
    <property type="match status" value="1"/>
</dbReference>
<evidence type="ECO:0000256" key="8">
    <source>
        <dbReference type="ARBA" id="ARBA00023277"/>
    </source>
</evidence>
<feature type="active site" description="Proton donor" evidence="15">
    <location>
        <position position="306"/>
    </location>
</feature>
<evidence type="ECO:0000256" key="1">
    <source>
        <dbReference type="ARBA" id="ARBA00004496"/>
    </source>
</evidence>
<dbReference type="Gene3D" id="1.10.10.760">
    <property type="entry name" value="E-set domains of sugar-utilizing enzymes"/>
    <property type="match status" value="1"/>
</dbReference>
<dbReference type="InterPro" id="IPR006047">
    <property type="entry name" value="GH13_cat_dom"/>
</dbReference>
<feature type="domain" description="Glycosyl hydrolase family 13 catalytic" evidence="18">
    <location>
        <begin position="97"/>
        <end position="481"/>
    </location>
</feature>
<dbReference type="InterPro" id="IPR013783">
    <property type="entry name" value="Ig-like_fold"/>
</dbReference>
<evidence type="ECO:0000256" key="12">
    <source>
        <dbReference type="ARBA" id="ARBA00034013"/>
    </source>
</evidence>
<feature type="binding site" evidence="16">
    <location>
        <begin position="403"/>
        <end position="408"/>
    </location>
    <ligand>
        <name>substrate</name>
    </ligand>
</feature>
<dbReference type="CDD" id="cd02853">
    <property type="entry name" value="E_set_MTHase_like_N"/>
    <property type="match status" value="1"/>
</dbReference>
<evidence type="ECO:0000256" key="10">
    <source>
        <dbReference type="ARBA" id="ARBA00032057"/>
    </source>
</evidence>
<gene>
    <name evidence="19" type="ORF">B0F87_1103</name>
</gene>
<dbReference type="Gene3D" id="2.60.40.10">
    <property type="entry name" value="Immunoglobulins"/>
    <property type="match status" value="1"/>
</dbReference>
<evidence type="ECO:0000256" key="4">
    <source>
        <dbReference type="ARBA" id="ARBA00012268"/>
    </source>
</evidence>
<feature type="binding site" evidence="16">
    <location>
        <begin position="268"/>
        <end position="273"/>
    </location>
    <ligand>
        <name>substrate</name>
    </ligand>
</feature>
<evidence type="ECO:0000256" key="6">
    <source>
        <dbReference type="ARBA" id="ARBA00022490"/>
    </source>
</evidence>
<accession>A0A2S6H9S3</accession>
<proteinExistence type="inferred from homology"/>
<dbReference type="UniPathway" id="UPA00299"/>
<dbReference type="AlphaFoldDB" id="A0A2S6H9S3"/>
<comment type="catalytic activity">
    <reaction evidence="12 14">
        <text>hydrolysis of (1-&gt;4)-alpha-D-glucosidic linkage in 4-alpha-D-[(1-&gt;4)-alpha-D-glucanosyl]n trehalose to yield trehalose and (1-&gt;4)-alpha-D-glucan.</text>
        <dbReference type="EC" id="3.2.1.141"/>
    </reaction>
</comment>
<dbReference type="GO" id="GO:0005992">
    <property type="term" value="P:trehalose biosynthetic process"/>
    <property type="evidence" value="ECO:0007669"/>
    <property type="project" value="UniProtKB-UniRule"/>
</dbReference>
<evidence type="ECO:0000256" key="14">
    <source>
        <dbReference type="PIRNR" id="PIRNR006337"/>
    </source>
</evidence>
<dbReference type="NCBIfam" id="TIGR02402">
    <property type="entry name" value="trehalose_TreZ"/>
    <property type="match status" value="1"/>
</dbReference>
<dbReference type="InterPro" id="IPR022567">
    <property type="entry name" value="DUF3459"/>
</dbReference>
<dbReference type="Pfam" id="PF02922">
    <property type="entry name" value="CBM_48"/>
    <property type="match status" value="1"/>
</dbReference>
<dbReference type="SUPFAM" id="SSF81296">
    <property type="entry name" value="E set domains"/>
    <property type="match status" value="1"/>
</dbReference>
<comment type="subcellular location">
    <subcellularLocation>
        <location evidence="1 15">Cytoplasm</location>
    </subcellularLocation>
</comment>
<dbReference type="EMBL" id="PTIZ01000010">
    <property type="protein sequence ID" value="PPK74208.1"/>
    <property type="molecule type" value="Genomic_DNA"/>
</dbReference>
<feature type="active site" description="Nucleophile" evidence="15">
    <location>
        <position position="270"/>
    </location>
</feature>
<evidence type="ECO:0000256" key="9">
    <source>
        <dbReference type="ARBA" id="ARBA00023295"/>
    </source>
</evidence>
<reference evidence="19 20" key="1">
    <citation type="submission" date="2018-02" db="EMBL/GenBank/DDBJ databases">
        <title>Subsurface microbial communities from deep shales in Ohio and West Virginia, USA.</title>
        <authorList>
            <person name="Wrighton K."/>
        </authorList>
    </citation>
    <scope>NUCLEOTIDE SEQUENCE [LARGE SCALE GENOMIC DNA]</scope>
    <source>
        <strain evidence="19 20">OWC-DMM</strain>
    </source>
</reference>
<dbReference type="Pfam" id="PF00128">
    <property type="entry name" value="Alpha-amylase"/>
    <property type="match status" value="1"/>
</dbReference>
<dbReference type="PIRSF" id="PIRSF006337">
    <property type="entry name" value="Trehalose_TreZ"/>
    <property type="match status" value="1"/>
</dbReference>
<evidence type="ECO:0000256" key="11">
    <source>
        <dbReference type="ARBA" id="ARBA00033284"/>
    </source>
</evidence>
<evidence type="ECO:0000313" key="19">
    <source>
        <dbReference type="EMBL" id="PPK74208.1"/>
    </source>
</evidence>
<dbReference type="GO" id="GO:0005737">
    <property type="term" value="C:cytoplasm"/>
    <property type="evidence" value="ECO:0007669"/>
    <property type="project" value="UniProtKB-SubCell"/>
</dbReference>
<dbReference type="InterPro" id="IPR012768">
    <property type="entry name" value="Trehalose_TreZ"/>
</dbReference>
<dbReference type="Pfam" id="PF11941">
    <property type="entry name" value="DUF3459"/>
    <property type="match status" value="1"/>
</dbReference>
<dbReference type="SUPFAM" id="SSF51445">
    <property type="entry name" value="(Trans)glycosidases"/>
    <property type="match status" value="1"/>
</dbReference>
<evidence type="ECO:0000256" key="3">
    <source>
        <dbReference type="ARBA" id="ARBA00008061"/>
    </source>
</evidence>
<dbReference type="InterPro" id="IPR004193">
    <property type="entry name" value="Glyco_hydro_13_N"/>
</dbReference>
<comment type="similarity">
    <text evidence="3 14">Belongs to the glycosyl hydrolase 13 family.</text>
</comment>
<comment type="caution">
    <text evidence="19">The sequence shown here is derived from an EMBL/GenBank/DDBJ whole genome shotgun (WGS) entry which is preliminary data.</text>
</comment>
<keyword evidence="9 14" id="KW-0326">Glycosidase</keyword>
<organism evidence="19 20">
    <name type="scientific">Methylobacter tundripaludum</name>
    <dbReference type="NCBI Taxonomy" id="173365"/>
    <lineage>
        <taxon>Bacteria</taxon>
        <taxon>Pseudomonadati</taxon>
        <taxon>Pseudomonadota</taxon>
        <taxon>Gammaproteobacteria</taxon>
        <taxon>Methylococcales</taxon>
        <taxon>Methylococcaceae</taxon>
        <taxon>Methylobacter</taxon>
    </lineage>
</organism>
<dbReference type="EC" id="3.2.1.141" evidence="4 13"/>
<comment type="pathway">
    <text evidence="2 14">Glycan biosynthesis; trehalose biosynthesis.</text>
</comment>
<feature type="binding site" evidence="16">
    <location>
        <begin position="332"/>
        <end position="336"/>
    </location>
    <ligand>
        <name>substrate</name>
    </ligand>
</feature>
<dbReference type="GO" id="GO:0033942">
    <property type="term" value="F:4-alpha-D-(1-&gt;4)-alpha-D-glucanotrehalose trehalohydrolase activity"/>
    <property type="evidence" value="ECO:0007669"/>
    <property type="project" value="UniProtKB-EC"/>
</dbReference>
<dbReference type="Proteomes" id="UP000240010">
    <property type="component" value="Unassembled WGS sequence"/>
</dbReference>
<evidence type="ECO:0000256" key="13">
    <source>
        <dbReference type="NCBIfam" id="TIGR02402"/>
    </source>
</evidence>
<evidence type="ECO:0000259" key="18">
    <source>
        <dbReference type="SMART" id="SM00642"/>
    </source>
</evidence>
<evidence type="ECO:0000256" key="16">
    <source>
        <dbReference type="PIRSR" id="PIRSR006337-2"/>
    </source>
</evidence>
<evidence type="ECO:0000256" key="15">
    <source>
        <dbReference type="PIRSR" id="PIRSR006337-1"/>
    </source>
</evidence>
<evidence type="ECO:0000256" key="17">
    <source>
        <dbReference type="PIRSR" id="PIRSR006337-3"/>
    </source>
</evidence>
<evidence type="ECO:0000313" key="20">
    <source>
        <dbReference type="Proteomes" id="UP000240010"/>
    </source>
</evidence>
<dbReference type="PANTHER" id="PTHR43651:SF11">
    <property type="entry name" value="MALTO-OLIGOSYLTREHALOSE TREHALOHYDROLASE"/>
    <property type="match status" value="1"/>
</dbReference>
<keyword evidence="6" id="KW-0963">Cytoplasm</keyword>
<dbReference type="Gene3D" id="3.20.20.80">
    <property type="entry name" value="Glycosidases"/>
    <property type="match status" value="1"/>
</dbReference>
<keyword evidence="8" id="KW-0119">Carbohydrate metabolism</keyword>
<evidence type="ECO:0000256" key="2">
    <source>
        <dbReference type="ARBA" id="ARBA00005199"/>
    </source>
</evidence>